<dbReference type="RefSeq" id="WP_204802631.1">
    <property type="nucleotide sequence ID" value="NZ_CAJMWM010000001.1"/>
</dbReference>
<organism evidence="1">
    <name type="scientific">Mycobacterium riyadhense</name>
    <dbReference type="NCBI Taxonomy" id="486698"/>
    <lineage>
        <taxon>Bacteria</taxon>
        <taxon>Bacillati</taxon>
        <taxon>Actinomycetota</taxon>
        <taxon>Actinomycetes</taxon>
        <taxon>Mycobacteriales</taxon>
        <taxon>Mycobacteriaceae</taxon>
        <taxon>Mycobacterium</taxon>
    </lineage>
</organism>
<name>A0A653EFP2_9MYCO</name>
<dbReference type="AlphaFoldDB" id="A0A653EFP2"/>
<gene>
    <name evidence="1" type="ORF">BIN_B_01016</name>
</gene>
<reference evidence="1" key="1">
    <citation type="submission" date="2019-05" db="EMBL/GenBank/DDBJ databases">
        <authorList>
            <person name="Naeem R."/>
            <person name="Antony C."/>
            <person name="Guan Q."/>
        </authorList>
    </citation>
    <scope>NUCLEOTIDE SEQUENCE</scope>
    <source>
        <strain evidence="1">2</strain>
    </source>
</reference>
<evidence type="ECO:0000313" key="1">
    <source>
        <dbReference type="EMBL" id="VTO95535.1"/>
    </source>
</evidence>
<dbReference type="InterPro" id="IPR053773">
    <property type="entry name" value="Vpar_1526-like"/>
</dbReference>
<dbReference type="EMBL" id="LR589068">
    <property type="protein sequence ID" value="VTO95535.1"/>
    <property type="molecule type" value="Genomic_DNA"/>
</dbReference>
<accession>A0A653EFP2</accession>
<dbReference type="NCBIfam" id="NF045477">
    <property type="entry name" value="LPO_1073_dom"/>
    <property type="match status" value="1"/>
</dbReference>
<sequence>MNDSQKARDYANQQQFRADIQQITQNFNYTIQGEEATAYLVRLFVDNFPKLHADAMRVANTCAEEMALAVLAEICNVDPGQISNLRKPSAQSALLTAQESYARTGDPDTGEADVALGRLLAKLVAQAVVEPTRSVKEIVLQRAIRTAPHLTNRQINSLSVLAILASFTFNGANPHEVISNLDNFYSSYYDGIVTRDLEYSYMESTGAGSVEVSLPAGIYPRIRDRHRPAMRKSFHMNEVPSRVTPEHRTEYIEPDPLKAGLYRARAEKMNELLNAAPNWMEMTTAVLSGGDSQIELREFIEQRMFTADELKEQIEREAPNLFRFLELLDRTGAIYFRPSAIGLILADQELSLRFPGSNLLGPIVSLDAANLDEVAHPGTSET</sequence>
<protein>
    <submittedName>
        <fullName evidence="1">Uncharacterized protein</fullName>
    </submittedName>
</protein>
<proteinExistence type="predicted"/>